<dbReference type="EnsemblMetazoa" id="Aqu2.1.09287_001">
    <property type="protein sequence ID" value="Aqu2.1.09287_001"/>
    <property type="gene ID" value="Aqu2.1.09287"/>
</dbReference>
<dbReference type="InParanoid" id="A0A1X7T472"/>
<evidence type="ECO:0000313" key="1">
    <source>
        <dbReference type="EnsemblMetazoa" id="Aqu2.1.09287_001"/>
    </source>
</evidence>
<protein>
    <recommendedName>
        <fullName evidence="2">DUF5641 domain-containing protein</fullName>
    </recommendedName>
</protein>
<accession>A0A1X7T472</accession>
<name>A0A1X7T472_AMPQE</name>
<dbReference type="AlphaFoldDB" id="A0A1X7T472"/>
<evidence type="ECO:0008006" key="2">
    <source>
        <dbReference type="Google" id="ProtNLM"/>
    </source>
</evidence>
<organism evidence="1">
    <name type="scientific">Amphimedon queenslandica</name>
    <name type="common">Sponge</name>
    <dbReference type="NCBI Taxonomy" id="400682"/>
    <lineage>
        <taxon>Eukaryota</taxon>
        <taxon>Metazoa</taxon>
        <taxon>Porifera</taxon>
        <taxon>Demospongiae</taxon>
        <taxon>Heteroscleromorpha</taxon>
        <taxon>Haplosclerida</taxon>
        <taxon>Niphatidae</taxon>
        <taxon>Amphimedon</taxon>
    </lineage>
</organism>
<sequence length="66" mass="7853">MRHLSYTLDGFWKQWTSQYLIGLRENHSYITTRSKGTEYIEVGDIMRKTERILVAGLCRGSFPRER</sequence>
<proteinExistence type="predicted"/>
<reference evidence="1" key="1">
    <citation type="submission" date="2017-05" db="UniProtKB">
        <authorList>
            <consortium name="EnsemblMetazoa"/>
        </authorList>
    </citation>
    <scope>IDENTIFICATION</scope>
</reference>